<dbReference type="EMBL" id="QXFT01002360">
    <property type="protein sequence ID" value="KAE9299521.1"/>
    <property type="molecule type" value="Genomic_DNA"/>
</dbReference>
<evidence type="ECO:0000313" key="2">
    <source>
        <dbReference type="Proteomes" id="UP000434957"/>
    </source>
</evidence>
<gene>
    <name evidence="1" type="ORF">PR003_g22971</name>
</gene>
<dbReference type="Proteomes" id="UP000434957">
    <property type="component" value="Unassembled WGS sequence"/>
</dbReference>
<name>A0A6A4CZD5_9STRA</name>
<keyword evidence="2" id="KW-1185">Reference proteome</keyword>
<sequence length="75" mass="8258">MVVGLRAVIPPNTLRFCFCCFVLPPFTFSLTLPSPSLSRHVFTPHCSALGSRHWADLVKASVFSLGNQPCWKAPV</sequence>
<protein>
    <submittedName>
        <fullName evidence="1">Uncharacterized protein</fullName>
    </submittedName>
</protein>
<proteinExistence type="predicted"/>
<comment type="caution">
    <text evidence="1">The sequence shown here is derived from an EMBL/GenBank/DDBJ whole genome shotgun (WGS) entry which is preliminary data.</text>
</comment>
<evidence type="ECO:0000313" key="1">
    <source>
        <dbReference type="EMBL" id="KAE9299521.1"/>
    </source>
</evidence>
<dbReference type="AlphaFoldDB" id="A0A6A4CZD5"/>
<accession>A0A6A4CZD5</accession>
<reference evidence="1 2" key="1">
    <citation type="submission" date="2018-08" db="EMBL/GenBank/DDBJ databases">
        <title>Genomic investigation of the strawberry pathogen Phytophthora fragariae indicates pathogenicity is determined by transcriptional variation in three key races.</title>
        <authorList>
            <person name="Adams T.M."/>
            <person name="Armitage A.D."/>
            <person name="Sobczyk M.K."/>
            <person name="Bates H.J."/>
            <person name="Dunwell J.M."/>
            <person name="Nellist C.F."/>
            <person name="Harrison R.J."/>
        </authorList>
    </citation>
    <scope>NUCLEOTIDE SEQUENCE [LARGE SCALE GENOMIC DNA]</scope>
    <source>
        <strain evidence="1 2">SCRP333</strain>
    </source>
</reference>
<organism evidence="1 2">
    <name type="scientific">Phytophthora rubi</name>
    <dbReference type="NCBI Taxonomy" id="129364"/>
    <lineage>
        <taxon>Eukaryota</taxon>
        <taxon>Sar</taxon>
        <taxon>Stramenopiles</taxon>
        <taxon>Oomycota</taxon>
        <taxon>Peronosporomycetes</taxon>
        <taxon>Peronosporales</taxon>
        <taxon>Peronosporaceae</taxon>
        <taxon>Phytophthora</taxon>
    </lineage>
</organism>